<sequence>MTAKETVWLITGCSTGFGREIALAALQGGARVAVTARRQEAIADIGRDWPDTALCLPLDVTNASQRESAVAQTIARFGHLDVLVNNAGYGYVAAVEEGEDAAVRAMFEANFFGALHMALAVLPHFRERGRGRIINNSSQAGLMANPGTGYYSASKYALEGLMEALGKEVEPLGIQVVSVQPGAFRTDWSGRSMQRSARRMPAYEEHVGSRLDMIAAIDGKQPGDPVRAAQLFVQLGTMNNPPPTLVLGAGLLASYRDKLAQAAARLEAWEQTSVSVDFPPQEGAGPP</sequence>
<accession>A0A5C9A3Y4</accession>
<dbReference type="EMBL" id="VRYZ01000001">
    <property type="protein sequence ID" value="TXS94704.1"/>
    <property type="molecule type" value="Genomic_DNA"/>
</dbReference>
<dbReference type="Proteomes" id="UP000321933">
    <property type="component" value="Unassembled WGS sequence"/>
</dbReference>
<gene>
    <name evidence="4" type="ORF">FVW59_01975</name>
</gene>
<keyword evidence="2" id="KW-0560">Oxidoreductase</keyword>
<dbReference type="CDD" id="cd05374">
    <property type="entry name" value="17beta-HSD-like_SDR_c"/>
    <property type="match status" value="1"/>
</dbReference>
<dbReference type="PROSITE" id="PS00061">
    <property type="entry name" value="ADH_SHORT"/>
    <property type="match status" value="1"/>
</dbReference>
<dbReference type="PRINTS" id="PR00081">
    <property type="entry name" value="GDHRDH"/>
</dbReference>
<dbReference type="InterPro" id="IPR020904">
    <property type="entry name" value="Sc_DH/Rdtase_CS"/>
</dbReference>
<proteinExistence type="inferred from homology"/>
<dbReference type="Gene3D" id="3.40.50.720">
    <property type="entry name" value="NAD(P)-binding Rossmann-like Domain"/>
    <property type="match status" value="1"/>
</dbReference>
<evidence type="ECO:0000256" key="1">
    <source>
        <dbReference type="ARBA" id="ARBA00006484"/>
    </source>
</evidence>
<organism evidence="4 5">
    <name type="scientific">Parahaliea aestuarii</name>
    <dbReference type="NCBI Taxonomy" id="1852021"/>
    <lineage>
        <taxon>Bacteria</taxon>
        <taxon>Pseudomonadati</taxon>
        <taxon>Pseudomonadota</taxon>
        <taxon>Gammaproteobacteria</taxon>
        <taxon>Cellvibrionales</taxon>
        <taxon>Halieaceae</taxon>
        <taxon>Parahaliea</taxon>
    </lineage>
</organism>
<protein>
    <submittedName>
        <fullName evidence="4">SDR family NAD(P)-dependent oxidoreductase</fullName>
    </submittedName>
</protein>
<dbReference type="SUPFAM" id="SSF51735">
    <property type="entry name" value="NAD(P)-binding Rossmann-fold domains"/>
    <property type="match status" value="1"/>
</dbReference>
<dbReference type="InterPro" id="IPR002347">
    <property type="entry name" value="SDR_fam"/>
</dbReference>
<keyword evidence="5" id="KW-1185">Reference proteome</keyword>
<dbReference type="InterPro" id="IPR051911">
    <property type="entry name" value="SDR_oxidoreductase"/>
</dbReference>
<name>A0A5C9A3Y4_9GAMM</name>
<evidence type="ECO:0000313" key="5">
    <source>
        <dbReference type="Proteomes" id="UP000321933"/>
    </source>
</evidence>
<dbReference type="RefSeq" id="WP_148062546.1">
    <property type="nucleotide sequence ID" value="NZ_VRYZ01000001.1"/>
</dbReference>
<comment type="caution">
    <text evidence="4">The sequence shown here is derived from an EMBL/GenBank/DDBJ whole genome shotgun (WGS) entry which is preliminary data.</text>
</comment>
<dbReference type="PANTHER" id="PTHR43976:SF16">
    <property type="entry name" value="SHORT-CHAIN DEHYDROGENASE_REDUCTASE FAMILY PROTEIN"/>
    <property type="match status" value="1"/>
</dbReference>
<evidence type="ECO:0000313" key="4">
    <source>
        <dbReference type="EMBL" id="TXS94704.1"/>
    </source>
</evidence>
<dbReference type="PRINTS" id="PR00080">
    <property type="entry name" value="SDRFAMILY"/>
</dbReference>
<comment type="similarity">
    <text evidence="1 3">Belongs to the short-chain dehydrogenases/reductases (SDR) family.</text>
</comment>
<reference evidence="4 5" key="1">
    <citation type="submission" date="2019-08" db="EMBL/GenBank/DDBJ databases">
        <title>Parahaliea maris sp. nov., isolated from the surface seawater.</title>
        <authorList>
            <person name="Liu Y."/>
        </authorList>
    </citation>
    <scope>NUCLEOTIDE SEQUENCE [LARGE SCALE GENOMIC DNA]</scope>
    <source>
        <strain evidence="4 5">S2-26</strain>
    </source>
</reference>
<dbReference type="PANTHER" id="PTHR43976">
    <property type="entry name" value="SHORT CHAIN DEHYDROGENASE"/>
    <property type="match status" value="1"/>
</dbReference>
<dbReference type="NCBIfam" id="NF004824">
    <property type="entry name" value="PRK06180.1"/>
    <property type="match status" value="1"/>
</dbReference>
<dbReference type="InterPro" id="IPR036291">
    <property type="entry name" value="NAD(P)-bd_dom_sf"/>
</dbReference>
<dbReference type="Pfam" id="PF00106">
    <property type="entry name" value="adh_short"/>
    <property type="match status" value="1"/>
</dbReference>
<dbReference type="GO" id="GO:0016491">
    <property type="term" value="F:oxidoreductase activity"/>
    <property type="evidence" value="ECO:0007669"/>
    <property type="project" value="UniProtKB-KW"/>
</dbReference>
<dbReference type="OrthoDB" id="7301144at2"/>
<dbReference type="AlphaFoldDB" id="A0A5C9A3Y4"/>
<evidence type="ECO:0000256" key="3">
    <source>
        <dbReference type="RuleBase" id="RU000363"/>
    </source>
</evidence>
<evidence type="ECO:0000256" key="2">
    <source>
        <dbReference type="ARBA" id="ARBA00023002"/>
    </source>
</evidence>